<dbReference type="GO" id="GO:0019287">
    <property type="term" value="P:isopentenyl diphosphate biosynthetic process, mevalonate pathway"/>
    <property type="evidence" value="ECO:0007669"/>
    <property type="project" value="TreeGrafter"/>
</dbReference>
<evidence type="ECO:0000256" key="12">
    <source>
        <dbReference type="ARBA" id="ARBA00022955"/>
    </source>
</evidence>
<evidence type="ECO:0000256" key="9">
    <source>
        <dbReference type="ARBA" id="ARBA00022777"/>
    </source>
</evidence>
<comment type="similarity">
    <text evidence="2 18">Belongs to the GHMP kinase family. Mevalonate kinase subfamily.</text>
</comment>
<keyword evidence="14 18" id="KW-0443">Lipid metabolism</keyword>
<dbReference type="AlphaFoldDB" id="A0AAV7ITJ0"/>
<keyword evidence="10 18" id="KW-0067">ATP-binding</keyword>
<sequence length="372" mass="40837">MNFLVSAPGKVILFGEHAVVYGKTAVAASLDLRTTLQFNELDAQKNIILLSMPKLDLKIAVSLAEVLEFSRESPKLTEENHEEFYEFVSKFVSKLQYSDVQKLGLEALFYLLIAVTQSESLEIKPFSLFLDTKLSIGSGLGSSASFAVCISTSFLHWANFQKNKLTKLDELELQKISKFAMGCEKIMHGTPSGIDHTVAIYGAVIEFKKPDKLDPVFGVKKMEILLVDTKVPRCTKDLVAKFAELKMKFPGIVDAILDAIDQVAQEALKVIRKMRTVDDEAHWRDLGALVEVNHGLLASCQVSHPALEKICGAAREKKLKAKMTGAGGGGYAYVLLPPGVEEEKVQEVTQVLEGFGFLVTRSSLGGPGVRID</sequence>
<keyword evidence="6 18" id="KW-0808">Transferase</keyword>
<dbReference type="GO" id="GO:0006695">
    <property type="term" value="P:cholesterol biosynthetic process"/>
    <property type="evidence" value="ECO:0007669"/>
    <property type="project" value="TreeGrafter"/>
</dbReference>
<keyword evidence="11" id="KW-0460">Magnesium</keyword>
<accession>A0AAV7ITJ0</accession>
<keyword evidence="16 18" id="KW-0753">Steroid metabolism</keyword>
<reference evidence="21 22" key="1">
    <citation type="journal article" date="2021" name="J. Hered.">
        <title>A chromosome-level genome assembly of the parasitoid wasp, Cotesia glomerata (Hymenoptera: Braconidae).</title>
        <authorList>
            <person name="Pinto B.J."/>
            <person name="Weis J.J."/>
            <person name="Gamble T."/>
            <person name="Ode P.J."/>
            <person name="Paul R."/>
            <person name="Zaspel J.M."/>
        </authorList>
    </citation>
    <scope>NUCLEOTIDE SEQUENCE [LARGE SCALE GENOMIC DNA]</scope>
    <source>
        <strain evidence="21">CgM1</strain>
    </source>
</reference>
<dbReference type="GO" id="GO:0005524">
    <property type="term" value="F:ATP binding"/>
    <property type="evidence" value="ECO:0007669"/>
    <property type="project" value="UniProtKB-KW"/>
</dbReference>
<keyword evidence="5 18" id="KW-0444">Lipid biosynthesis</keyword>
<evidence type="ECO:0000256" key="13">
    <source>
        <dbReference type="ARBA" id="ARBA00023011"/>
    </source>
</evidence>
<evidence type="ECO:0000313" key="21">
    <source>
        <dbReference type="EMBL" id="KAH0555127.1"/>
    </source>
</evidence>
<dbReference type="EC" id="2.7.1.36" evidence="3 18"/>
<evidence type="ECO:0000256" key="1">
    <source>
        <dbReference type="ARBA" id="ARBA00004496"/>
    </source>
</evidence>
<proteinExistence type="inferred from homology"/>
<dbReference type="PRINTS" id="PR00959">
    <property type="entry name" value="MEVGALKINASE"/>
</dbReference>
<keyword evidence="13 18" id="KW-0756">Sterol biosynthesis</keyword>
<keyword evidence="4 18" id="KW-0963">Cytoplasm</keyword>
<evidence type="ECO:0000259" key="20">
    <source>
        <dbReference type="Pfam" id="PF08544"/>
    </source>
</evidence>
<keyword evidence="7" id="KW-0479">Metal-binding</keyword>
<keyword evidence="12 18" id="KW-0752">Steroid biosynthesis</keyword>
<dbReference type="FunFam" id="3.30.70.890:FF:000003">
    <property type="entry name" value="Mevalonate kinase"/>
    <property type="match status" value="1"/>
</dbReference>
<evidence type="ECO:0000256" key="4">
    <source>
        <dbReference type="ARBA" id="ARBA00022490"/>
    </source>
</evidence>
<dbReference type="PANTHER" id="PTHR43290:SF2">
    <property type="entry name" value="MEVALONATE KINASE"/>
    <property type="match status" value="1"/>
</dbReference>
<keyword evidence="22" id="KW-1185">Reference proteome</keyword>
<dbReference type="Pfam" id="PF08544">
    <property type="entry name" value="GHMP_kinases_C"/>
    <property type="match status" value="1"/>
</dbReference>
<evidence type="ECO:0000256" key="11">
    <source>
        <dbReference type="ARBA" id="ARBA00022842"/>
    </source>
</evidence>
<dbReference type="InterPro" id="IPR014721">
    <property type="entry name" value="Ribsml_uS5_D2-typ_fold_subgr"/>
</dbReference>
<dbReference type="InterPro" id="IPR006204">
    <property type="entry name" value="GHMP_kinase_N_dom"/>
</dbReference>
<feature type="domain" description="GHMP kinase N-terminal" evidence="19">
    <location>
        <begin position="119"/>
        <end position="202"/>
    </location>
</feature>
<dbReference type="NCBIfam" id="TIGR00549">
    <property type="entry name" value="mevalon_kin"/>
    <property type="match status" value="1"/>
</dbReference>
<keyword evidence="8 18" id="KW-0547">Nucleotide-binding</keyword>
<dbReference type="InterPro" id="IPR013750">
    <property type="entry name" value="GHMP_kinase_C_dom"/>
</dbReference>
<evidence type="ECO:0000313" key="22">
    <source>
        <dbReference type="Proteomes" id="UP000826195"/>
    </source>
</evidence>
<evidence type="ECO:0000256" key="14">
    <source>
        <dbReference type="ARBA" id="ARBA00023098"/>
    </source>
</evidence>
<dbReference type="InterPro" id="IPR036554">
    <property type="entry name" value="GHMP_kinase_C_sf"/>
</dbReference>
<dbReference type="GO" id="GO:0005829">
    <property type="term" value="C:cytosol"/>
    <property type="evidence" value="ECO:0007669"/>
    <property type="project" value="TreeGrafter"/>
</dbReference>
<dbReference type="SUPFAM" id="SSF54211">
    <property type="entry name" value="Ribosomal protein S5 domain 2-like"/>
    <property type="match status" value="1"/>
</dbReference>
<dbReference type="Pfam" id="PF00288">
    <property type="entry name" value="GHMP_kinases_N"/>
    <property type="match status" value="1"/>
</dbReference>
<keyword evidence="15 18" id="KW-1207">Sterol metabolism</keyword>
<evidence type="ECO:0000256" key="2">
    <source>
        <dbReference type="ARBA" id="ARBA00006495"/>
    </source>
</evidence>
<dbReference type="InterPro" id="IPR006205">
    <property type="entry name" value="Mev_gal_kin"/>
</dbReference>
<evidence type="ECO:0000256" key="8">
    <source>
        <dbReference type="ARBA" id="ARBA00022741"/>
    </source>
</evidence>
<comment type="pathway">
    <text evidence="17 18">Isoprenoid biosynthesis; isopentenyl diphosphate biosynthesis via mevalonate pathway; isopentenyl diphosphate from (R)-mevalonate: step 1/3.</text>
</comment>
<evidence type="ECO:0000256" key="5">
    <source>
        <dbReference type="ARBA" id="ARBA00022516"/>
    </source>
</evidence>
<evidence type="ECO:0000256" key="16">
    <source>
        <dbReference type="ARBA" id="ARBA00023221"/>
    </source>
</evidence>
<evidence type="ECO:0000259" key="19">
    <source>
        <dbReference type="Pfam" id="PF00288"/>
    </source>
</evidence>
<gene>
    <name evidence="21" type="ORF">KQX54_015427</name>
</gene>
<dbReference type="GO" id="GO:0046872">
    <property type="term" value="F:metal ion binding"/>
    <property type="evidence" value="ECO:0007669"/>
    <property type="project" value="UniProtKB-KW"/>
</dbReference>
<evidence type="ECO:0000256" key="3">
    <source>
        <dbReference type="ARBA" id="ARBA00012103"/>
    </source>
</evidence>
<dbReference type="EMBL" id="JAHXZJ010001119">
    <property type="protein sequence ID" value="KAH0555127.1"/>
    <property type="molecule type" value="Genomic_DNA"/>
</dbReference>
<evidence type="ECO:0000256" key="6">
    <source>
        <dbReference type="ARBA" id="ARBA00022679"/>
    </source>
</evidence>
<dbReference type="Proteomes" id="UP000826195">
    <property type="component" value="Unassembled WGS sequence"/>
</dbReference>
<protein>
    <recommendedName>
        <fullName evidence="3 18">Mevalonate kinase</fullName>
        <shortName evidence="18">MK</shortName>
        <ecNumber evidence="3 18">2.7.1.36</ecNumber>
    </recommendedName>
</protein>
<evidence type="ECO:0000256" key="15">
    <source>
        <dbReference type="ARBA" id="ARBA00023166"/>
    </source>
</evidence>
<name>A0AAV7ITJ0_COTGL</name>
<keyword evidence="9 18" id="KW-0418">Kinase</keyword>
<dbReference type="Gene3D" id="3.30.230.10">
    <property type="match status" value="1"/>
</dbReference>
<evidence type="ECO:0000256" key="18">
    <source>
        <dbReference type="RuleBase" id="RU363087"/>
    </source>
</evidence>
<evidence type="ECO:0000256" key="10">
    <source>
        <dbReference type="ARBA" id="ARBA00022840"/>
    </source>
</evidence>
<dbReference type="GO" id="GO:0004496">
    <property type="term" value="F:mevalonate kinase activity"/>
    <property type="evidence" value="ECO:0007669"/>
    <property type="project" value="UniProtKB-EC"/>
</dbReference>
<comment type="caution">
    <text evidence="21">The sequence shown here is derived from an EMBL/GenBank/DDBJ whole genome shotgun (WGS) entry which is preliminary data.</text>
</comment>
<comment type="catalytic activity">
    <reaction evidence="18">
        <text>(R)-mevalonate + ATP = (R)-5-phosphomevalonate + ADP + H(+)</text>
        <dbReference type="Rhea" id="RHEA:17065"/>
        <dbReference type="ChEBI" id="CHEBI:15378"/>
        <dbReference type="ChEBI" id="CHEBI:30616"/>
        <dbReference type="ChEBI" id="CHEBI:36464"/>
        <dbReference type="ChEBI" id="CHEBI:58146"/>
        <dbReference type="ChEBI" id="CHEBI:456216"/>
        <dbReference type="EC" id="2.7.1.36"/>
    </reaction>
</comment>
<dbReference type="PANTHER" id="PTHR43290">
    <property type="entry name" value="MEVALONATE KINASE"/>
    <property type="match status" value="1"/>
</dbReference>
<dbReference type="SUPFAM" id="SSF55060">
    <property type="entry name" value="GHMP Kinase, C-terminal domain"/>
    <property type="match status" value="1"/>
</dbReference>
<feature type="domain" description="GHMP kinase C-terminal" evidence="20">
    <location>
        <begin position="282"/>
        <end position="347"/>
    </location>
</feature>
<dbReference type="InterPro" id="IPR020568">
    <property type="entry name" value="Ribosomal_Su5_D2-typ_SF"/>
</dbReference>
<evidence type="ECO:0000256" key="7">
    <source>
        <dbReference type="ARBA" id="ARBA00022723"/>
    </source>
</evidence>
<comment type="subcellular location">
    <subcellularLocation>
        <location evidence="1 18">Cytoplasm</location>
    </subcellularLocation>
</comment>
<dbReference type="Gene3D" id="3.30.70.890">
    <property type="entry name" value="GHMP kinase, C-terminal domain"/>
    <property type="match status" value="1"/>
</dbReference>
<organism evidence="21 22">
    <name type="scientific">Cotesia glomerata</name>
    <name type="common">Lepidopteran parasitic wasp</name>
    <name type="synonym">Apanteles glomeratus</name>
    <dbReference type="NCBI Taxonomy" id="32391"/>
    <lineage>
        <taxon>Eukaryota</taxon>
        <taxon>Metazoa</taxon>
        <taxon>Ecdysozoa</taxon>
        <taxon>Arthropoda</taxon>
        <taxon>Hexapoda</taxon>
        <taxon>Insecta</taxon>
        <taxon>Pterygota</taxon>
        <taxon>Neoptera</taxon>
        <taxon>Endopterygota</taxon>
        <taxon>Hymenoptera</taxon>
        <taxon>Apocrita</taxon>
        <taxon>Ichneumonoidea</taxon>
        <taxon>Braconidae</taxon>
        <taxon>Microgastrinae</taxon>
        <taxon>Cotesia</taxon>
    </lineage>
</organism>
<evidence type="ECO:0000256" key="17">
    <source>
        <dbReference type="ARBA" id="ARBA00029438"/>
    </source>
</evidence>